<organism evidence="2 3">
    <name type="scientific">Characodon lateralis</name>
    <dbReference type="NCBI Taxonomy" id="208331"/>
    <lineage>
        <taxon>Eukaryota</taxon>
        <taxon>Metazoa</taxon>
        <taxon>Chordata</taxon>
        <taxon>Craniata</taxon>
        <taxon>Vertebrata</taxon>
        <taxon>Euteleostomi</taxon>
        <taxon>Actinopterygii</taxon>
        <taxon>Neopterygii</taxon>
        <taxon>Teleostei</taxon>
        <taxon>Neoteleostei</taxon>
        <taxon>Acanthomorphata</taxon>
        <taxon>Ovalentaria</taxon>
        <taxon>Atherinomorphae</taxon>
        <taxon>Cyprinodontiformes</taxon>
        <taxon>Goodeidae</taxon>
        <taxon>Characodon</taxon>
    </lineage>
</organism>
<reference evidence="2 3" key="1">
    <citation type="submission" date="2021-06" db="EMBL/GenBank/DDBJ databases">
        <authorList>
            <person name="Palmer J.M."/>
        </authorList>
    </citation>
    <scope>NUCLEOTIDE SEQUENCE [LARGE SCALE GENOMIC DNA]</scope>
    <source>
        <strain evidence="2 3">CL_MEX2019</strain>
        <tissue evidence="2">Muscle</tissue>
    </source>
</reference>
<sequence length="109" mass="11355">MQERYNSAGDQSASMAAQVKQKSKLSINVTHRVARYKCPVSKKGGCGGKGECQGGFRALLTRLVADGEKTVLVAGGFGLDGPQPPVGGISQNLPSPLQGPGGVKFLERQ</sequence>
<evidence type="ECO:0000256" key="1">
    <source>
        <dbReference type="SAM" id="MobiDB-lite"/>
    </source>
</evidence>
<dbReference type="Proteomes" id="UP001352852">
    <property type="component" value="Unassembled WGS sequence"/>
</dbReference>
<evidence type="ECO:0000313" key="3">
    <source>
        <dbReference type="Proteomes" id="UP001352852"/>
    </source>
</evidence>
<dbReference type="EMBL" id="JAHUTJ010013442">
    <property type="protein sequence ID" value="MED6269298.1"/>
    <property type="molecule type" value="Genomic_DNA"/>
</dbReference>
<name>A0ABU7D2A6_9TELE</name>
<accession>A0ABU7D2A6</accession>
<gene>
    <name evidence="2" type="ORF">CHARACLAT_031690</name>
</gene>
<protein>
    <submittedName>
        <fullName evidence="2">Uncharacterized protein</fullName>
    </submittedName>
</protein>
<evidence type="ECO:0000313" key="2">
    <source>
        <dbReference type="EMBL" id="MED6269298.1"/>
    </source>
</evidence>
<keyword evidence="3" id="KW-1185">Reference proteome</keyword>
<comment type="caution">
    <text evidence="2">The sequence shown here is derived from an EMBL/GenBank/DDBJ whole genome shotgun (WGS) entry which is preliminary data.</text>
</comment>
<proteinExistence type="predicted"/>
<feature type="region of interest" description="Disordered" evidence="1">
    <location>
        <begin position="83"/>
        <end position="109"/>
    </location>
</feature>